<reference evidence="5" key="2">
    <citation type="submission" date="2015-01" db="EMBL/GenBank/DDBJ databases">
        <title>Evolutionary Origins and Diversification of the Mycorrhizal Mutualists.</title>
        <authorList>
            <consortium name="DOE Joint Genome Institute"/>
            <consortium name="Mycorrhizal Genomics Consortium"/>
            <person name="Kohler A."/>
            <person name="Kuo A."/>
            <person name="Nagy L.G."/>
            <person name="Floudas D."/>
            <person name="Copeland A."/>
            <person name="Barry K.W."/>
            <person name="Cichocki N."/>
            <person name="Veneault-Fourrey C."/>
            <person name="LaButti K."/>
            <person name="Lindquist E.A."/>
            <person name="Lipzen A."/>
            <person name="Lundell T."/>
            <person name="Morin E."/>
            <person name="Murat C."/>
            <person name="Riley R."/>
            <person name="Ohm R."/>
            <person name="Sun H."/>
            <person name="Tunlid A."/>
            <person name="Henrissat B."/>
            <person name="Grigoriev I.V."/>
            <person name="Hibbett D.S."/>
            <person name="Martin F."/>
        </authorList>
    </citation>
    <scope>NUCLEOTIDE SEQUENCE [LARGE SCALE GENOMIC DNA]</scope>
    <source>
        <strain evidence="5">F 1598</strain>
    </source>
</reference>
<protein>
    <recommendedName>
        <fullName evidence="3">AB hydrolase-1 domain-containing protein</fullName>
    </recommendedName>
</protein>
<evidence type="ECO:0000256" key="2">
    <source>
        <dbReference type="ARBA" id="ARBA00022801"/>
    </source>
</evidence>
<dbReference type="FunCoup" id="A0A0C3C5F5">
    <property type="interactions" value="282"/>
</dbReference>
<dbReference type="InterPro" id="IPR000073">
    <property type="entry name" value="AB_hydrolase_1"/>
</dbReference>
<dbReference type="Proteomes" id="UP000054166">
    <property type="component" value="Unassembled WGS sequence"/>
</dbReference>
<name>A0A0C3C5F5_PILCF</name>
<keyword evidence="2" id="KW-0378">Hydrolase</keyword>
<dbReference type="PANTHER" id="PTHR46118:SF4">
    <property type="entry name" value="PROTEIN ABHD11"/>
    <property type="match status" value="1"/>
</dbReference>
<dbReference type="Pfam" id="PF00561">
    <property type="entry name" value="Abhydrolase_1"/>
    <property type="match status" value="1"/>
</dbReference>
<dbReference type="SUPFAM" id="SSF53474">
    <property type="entry name" value="alpha/beta-Hydrolases"/>
    <property type="match status" value="1"/>
</dbReference>
<dbReference type="EMBL" id="KN832986">
    <property type="protein sequence ID" value="KIM84892.1"/>
    <property type="molecule type" value="Genomic_DNA"/>
</dbReference>
<dbReference type="AlphaFoldDB" id="A0A0C3C5F5"/>
<dbReference type="STRING" id="765440.A0A0C3C5F5"/>
<feature type="domain" description="AB hydrolase-1" evidence="3">
    <location>
        <begin position="55"/>
        <end position="292"/>
    </location>
</feature>
<gene>
    <name evidence="4" type="ORF">PILCRDRAFT_374278</name>
</gene>
<evidence type="ECO:0000313" key="5">
    <source>
        <dbReference type="Proteomes" id="UP000054166"/>
    </source>
</evidence>
<evidence type="ECO:0000256" key="1">
    <source>
        <dbReference type="ARBA" id="ARBA00008645"/>
    </source>
</evidence>
<dbReference type="PANTHER" id="PTHR46118">
    <property type="entry name" value="PROTEIN ABHD11"/>
    <property type="match status" value="1"/>
</dbReference>
<accession>A0A0C3C5F5</accession>
<dbReference type="GO" id="GO:0005739">
    <property type="term" value="C:mitochondrion"/>
    <property type="evidence" value="ECO:0007669"/>
    <property type="project" value="TreeGrafter"/>
</dbReference>
<evidence type="ECO:0000259" key="3">
    <source>
        <dbReference type="Pfam" id="PF00561"/>
    </source>
</evidence>
<dbReference type="HOGENOM" id="CLU_020336_53_0_1"/>
<dbReference type="GO" id="GO:0052689">
    <property type="term" value="F:carboxylic ester hydrolase activity"/>
    <property type="evidence" value="ECO:0007669"/>
    <property type="project" value="TreeGrafter"/>
</dbReference>
<proteinExistence type="inferred from homology"/>
<dbReference type="Gene3D" id="3.40.50.1820">
    <property type="entry name" value="alpha/beta hydrolase"/>
    <property type="match status" value="1"/>
</dbReference>
<dbReference type="OrthoDB" id="8119704at2759"/>
<comment type="similarity">
    <text evidence="1">Belongs to the AB hydrolase superfamily.</text>
</comment>
<organism evidence="4 5">
    <name type="scientific">Piloderma croceum (strain F 1598)</name>
    <dbReference type="NCBI Taxonomy" id="765440"/>
    <lineage>
        <taxon>Eukaryota</taxon>
        <taxon>Fungi</taxon>
        <taxon>Dikarya</taxon>
        <taxon>Basidiomycota</taxon>
        <taxon>Agaricomycotina</taxon>
        <taxon>Agaricomycetes</taxon>
        <taxon>Agaricomycetidae</taxon>
        <taxon>Atheliales</taxon>
        <taxon>Atheliaceae</taxon>
        <taxon>Piloderma</taxon>
    </lineage>
</organism>
<sequence>MLSSLRLAPISLRFTNRRHLATPITRSLVTKTPIIPVDLEYDQVIPSDGNAKDGALVILHGLFGSKRNWQSLAKVFSKELQRPVYALDLRNSGMSPHVKPMTYRAMAADVIHFCNKHRLRDISLIGHSMGGKVAMSVALDPELPPSFLGRLIVVDITPARAELSSEFKGYIEGMKKIEASKVKTRKQAEEILMEFEKDASVRAFLLTNISLPTPSNPYVHFRIPISILEEALPEIGGFPYKPEERKWLGNTLLIQGSLSRYTNDDNVELATQYFPELTLEQILAGHWVHSEKISSKW</sequence>
<dbReference type="InParanoid" id="A0A0C3C5F5"/>
<evidence type="ECO:0000313" key="4">
    <source>
        <dbReference type="EMBL" id="KIM84892.1"/>
    </source>
</evidence>
<keyword evidence="5" id="KW-1185">Reference proteome</keyword>
<reference evidence="4 5" key="1">
    <citation type="submission" date="2014-04" db="EMBL/GenBank/DDBJ databases">
        <authorList>
            <consortium name="DOE Joint Genome Institute"/>
            <person name="Kuo A."/>
            <person name="Tarkka M."/>
            <person name="Buscot F."/>
            <person name="Kohler A."/>
            <person name="Nagy L.G."/>
            <person name="Floudas D."/>
            <person name="Copeland A."/>
            <person name="Barry K.W."/>
            <person name="Cichocki N."/>
            <person name="Veneault-Fourrey C."/>
            <person name="LaButti K."/>
            <person name="Lindquist E.A."/>
            <person name="Lipzen A."/>
            <person name="Lundell T."/>
            <person name="Morin E."/>
            <person name="Murat C."/>
            <person name="Sun H."/>
            <person name="Tunlid A."/>
            <person name="Henrissat B."/>
            <person name="Grigoriev I.V."/>
            <person name="Hibbett D.S."/>
            <person name="Martin F."/>
            <person name="Nordberg H.P."/>
            <person name="Cantor M.N."/>
            <person name="Hua S.X."/>
        </authorList>
    </citation>
    <scope>NUCLEOTIDE SEQUENCE [LARGE SCALE GENOMIC DNA]</scope>
    <source>
        <strain evidence="4 5">F 1598</strain>
    </source>
</reference>
<dbReference type="InterPro" id="IPR029058">
    <property type="entry name" value="AB_hydrolase_fold"/>
</dbReference>